<evidence type="ECO:0000256" key="7">
    <source>
        <dbReference type="ARBA" id="ARBA00023303"/>
    </source>
</evidence>
<dbReference type="PANTHER" id="PTHR11537:SF254">
    <property type="entry name" value="POTASSIUM VOLTAGE-GATED CHANNEL PROTEIN SHAB"/>
    <property type="match status" value="1"/>
</dbReference>
<evidence type="ECO:0000256" key="4">
    <source>
        <dbReference type="ARBA" id="ARBA00022989"/>
    </source>
</evidence>
<dbReference type="InterPro" id="IPR028325">
    <property type="entry name" value="VG_K_chnl"/>
</dbReference>
<keyword evidence="3 9" id="KW-0812">Transmembrane</keyword>
<keyword evidence="7 11" id="KW-0407">Ion channel</keyword>
<keyword evidence="2" id="KW-0813">Transport</keyword>
<protein>
    <submittedName>
        <fullName evidence="11">Potassium channel family protein</fullName>
    </submittedName>
</protein>
<evidence type="ECO:0000256" key="9">
    <source>
        <dbReference type="SAM" id="Phobius"/>
    </source>
</evidence>
<evidence type="ECO:0000256" key="3">
    <source>
        <dbReference type="ARBA" id="ARBA00022692"/>
    </source>
</evidence>
<comment type="subcellular location">
    <subcellularLocation>
        <location evidence="1">Membrane</location>
        <topology evidence="1">Multi-pass membrane protein</topology>
    </subcellularLocation>
</comment>
<proteinExistence type="predicted"/>
<feature type="transmembrane region" description="Helical" evidence="9">
    <location>
        <begin position="78"/>
        <end position="99"/>
    </location>
</feature>
<dbReference type="SUPFAM" id="SSF81324">
    <property type="entry name" value="Voltage-gated potassium channels"/>
    <property type="match status" value="1"/>
</dbReference>
<dbReference type="InterPro" id="IPR013099">
    <property type="entry name" value="K_chnl_dom"/>
</dbReference>
<reference evidence="11 12" key="1">
    <citation type="journal article" date="2013" name="Antonie Van Leeuwenhoek">
        <title>Actinoplanes hulinensis sp. nov., a novel actinomycete isolated from soybean root (Glycine max (L.) Merr).</title>
        <authorList>
            <person name="Shen Y."/>
            <person name="Liu C."/>
            <person name="Wang X."/>
            <person name="Zhao J."/>
            <person name="Jia F."/>
            <person name="Zhang Y."/>
            <person name="Wang L."/>
            <person name="Yang D."/>
            <person name="Xiang W."/>
        </authorList>
    </citation>
    <scope>NUCLEOTIDE SEQUENCE [LARGE SCALE GENOMIC DNA]</scope>
    <source>
        <strain evidence="11 12">NEAU-M9</strain>
    </source>
</reference>
<dbReference type="Pfam" id="PF07885">
    <property type="entry name" value="Ion_trans_2"/>
    <property type="match status" value="1"/>
</dbReference>
<feature type="compositionally biased region" description="Low complexity" evidence="8">
    <location>
        <begin position="144"/>
        <end position="154"/>
    </location>
</feature>
<keyword evidence="6 9" id="KW-0472">Membrane</keyword>
<gene>
    <name evidence="11" type="ORF">KZ829_20800</name>
</gene>
<dbReference type="EMBL" id="JAHXZI010000010">
    <property type="protein sequence ID" value="MBW6436182.1"/>
    <property type="molecule type" value="Genomic_DNA"/>
</dbReference>
<dbReference type="Gene3D" id="1.10.287.70">
    <property type="match status" value="1"/>
</dbReference>
<feature type="domain" description="Potassium channel" evidence="10">
    <location>
        <begin position="31"/>
        <end position="94"/>
    </location>
</feature>
<organism evidence="11 12">
    <name type="scientific">Actinoplanes hulinensis</name>
    <dbReference type="NCBI Taxonomy" id="1144547"/>
    <lineage>
        <taxon>Bacteria</taxon>
        <taxon>Bacillati</taxon>
        <taxon>Actinomycetota</taxon>
        <taxon>Actinomycetes</taxon>
        <taxon>Micromonosporales</taxon>
        <taxon>Micromonosporaceae</taxon>
        <taxon>Actinoplanes</taxon>
    </lineage>
</organism>
<comment type="caution">
    <text evidence="11">The sequence shown here is derived from an EMBL/GenBank/DDBJ whole genome shotgun (WGS) entry which is preliminary data.</text>
</comment>
<keyword evidence="5" id="KW-0406">Ion transport</keyword>
<dbReference type="GO" id="GO:0034220">
    <property type="term" value="P:monoatomic ion transmembrane transport"/>
    <property type="evidence" value="ECO:0007669"/>
    <property type="project" value="UniProtKB-KW"/>
</dbReference>
<evidence type="ECO:0000259" key="10">
    <source>
        <dbReference type="Pfam" id="PF07885"/>
    </source>
</evidence>
<evidence type="ECO:0000256" key="5">
    <source>
        <dbReference type="ARBA" id="ARBA00023065"/>
    </source>
</evidence>
<evidence type="ECO:0000313" key="11">
    <source>
        <dbReference type="EMBL" id="MBW6436182.1"/>
    </source>
</evidence>
<keyword evidence="4 9" id="KW-1133">Transmembrane helix</keyword>
<evidence type="ECO:0000256" key="2">
    <source>
        <dbReference type="ARBA" id="ARBA00022448"/>
    </source>
</evidence>
<feature type="region of interest" description="Disordered" evidence="8">
    <location>
        <begin position="134"/>
        <end position="160"/>
    </location>
</feature>
<dbReference type="Proteomes" id="UP001519863">
    <property type="component" value="Unassembled WGS sequence"/>
</dbReference>
<evidence type="ECO:0000256" key="6">
    <source>
        <dbReference type="ARBA" id="ARBA00023136"/>
    </source>
</evidence>
<dbReference type="PANTHER" id="PTHR11537">
    <property type="entry name" value="VOLTAGE-GATED POTASSIUM CHANNEL"/>
    <property type="match status" value="1"/>
</dbReference>
<evidence type="ECO:0000256" key="8">
    <source>
        <dbReference type="SAM" id="MobiDB-lite"/>
    </source>
</evidence>
<name>A0ABS7B5M3_9ACTN</name>
<evidence type="ECO:0000313" key="12">
    <source>
        <dbReference type="Proteomes" id="UP001519863"/>
    </source>
</evidence>
<accession>A0ABS7B5M3</accession>
<dbReference type="RefSeq" id="WP_220145590.1">
    <property type="nucleotide sequence ID" value="NZ_JAHXZI010000010.1"/>
</dbReference>
<keyword evidence="12" id="KW-1185">Reference proteome</keyword>
<sequence>MHALLTLPKLVYRGMVWLANSPKTLLLSYSMLIIICGTLYKYFEKRTIGDSIWWAVVTASTVGYGDISPATWQARVMAGILISVMVLLVIPLITAHFASRLIVDNDAFRHEEQEELKSNLRRVRTLLEELAARQGVVTSEDSADPPAASSGPADSGPPRP</sequence>
<feature type="transmembrane region" description="Helical" evidence="9">
    <location>
        <begin position="25"/>
        <end position="43"/>
    </location>
</feature>
<evidence type="ECO:0000256" key="1">
    <source>
        <dbReference type="ARBA" id="ARBA00004141"/>
    </source>
</evidence>